<protein>
    <recommendedName>
        <fullName evidence="4">Short-chain dehydrogenase</fullName>
    </recommendedName>
</protein>
<dbReference type="PROSITE" id="PS00061">
    <property type="entry name" value="ADH_SHORT"/>
    <property type="match status" value="1"/>
</dbReference>
<evidence type="ECO:0008006" key="4">
    <source>
        <dbReference type="Google" id="ProtNLM"/>
    </source>
</evidence>
<name>A0A382QM03_9ZZZZ</name>
<dbReference type="InterPro" id="IPR051122">
    <property type="entry name" value="SDR_DHRS6-like"/>
</dbReference>
<dbReference type="InterPro" id="IPR020904">
    <property type="entry name" value="Sc_DH/Rdtase_CS"/>
</dbReference>
<evidence type="ECO:0000256" key="2">
    <source>
        <dbReference type="ARBA" id="ARBA00023002"/>
    </source>
</evidence>
<dbReference type="PRINTS" id="PR00080">
    <property type="entry name" value="SDRFAMILY"/>
</dbReference>
<dbReference type="AlphaFoldDB" id="A0A382QM03"/>
<dbReference type="PANTHER" id="PTHR43477:SF1">
    <property type="entry name" value="DIHYDROANTICAPSIN 7-DEHYDROGENASE"/>
    <property type="match status" value="1"/>
</dbReference>
<dbReference type="Gene3D" id="3.40.50.720">
    <property type="entry name" value="NAD(P)-binding Rossmann-like Domain"/>
    <property type="match status" value="1"/>
</dbReference>
<dbReference type="Pfam" id="PF13561">
    <property type="entry name" value="adh_short_C2"/>
    <property type="match status" value="1"/>
</dbReference>
<evidence type="ECO:0000256" key="1">
    <source>
        <dbReference type="ARBA" id="ARBA00006484"/>
    </source>
</evidence>
<evidence type="ECO:0000313" key="3">
    <source>
        <dbReference type="EMBL" id="SVC86549.1"/>
    </source>
</evidence>
<comment type="similarity">
    <text evidence="1">Belongs to the short-chain dehydrogenases/reductases (SDR) family.</text>
</comment>
<dbReference type="InterPro" id="IPR002347">
    <property type="entry name" value="SDR_fam"/>
</dbReference>
<dbReference type="CDD" id="cd05233">
    <property type="entry name" value="SDR_c"/>
    <property type="match status" value="1"/>
</dbReference>
<dbReference type="SUPFAM" id="SSF51735">
    <property type="entry name" value="NAD(P)-binding Rossmann-fold domains"/>
    <property type="match status" value="1"/>
</dbReference>
<feature type="non-terminal residue" evidence="3">
    <location>
        <position position="1"/>
    </location>
</feature>
<reference evidence="3" key="1">
    <citation type="submission" date="2018-05" db="EMBL/GenBank/DDBJ databases">
        <authorList>
            <person name="Lanie J.A."/>
            <person name="Ng W.-L."/>
            <person name="Kazmierczak K.M."/>
            <person name="Andrzejewski T.M."/>
            <person name="Davidsen T.M."/>
            <person name="Wayne K.J."/>
            <person name="Tettelin H."/>
            <person name="Glass J.I."/>
            <person name="Rusch D."/>
            <person name="Podicherti R."/>
            <person name="Tsui H.-C.T."/>
            <person name="Winkler M.E."/>
        </authorList>
    </citation>
    <scope>NUCLEOTIDE SEQUENCE</scope>
</reference>
<dbReference type="PRINTS" id="PR00081">
    <property type="entry name" value="GDHRDH"/>
</dbReference>
<gene>
    <name evidence="3" type="ORF">METZ01_LOCUS339403</name>
</gene>
<sequence length="206" mass="20938">VAEITGNGGTASTALGDVAEAKYGDEAVASALAAHGRLDLLVNAAGVITRSDAEGTTDAEWHRIMSTNVDGLFRCSRAALPALRATGGGAIVNISSTNGLVGAAGLVAYCASKGAVTNLTRAMALDHAAEGIRINAVCPGAVDTNMLYSERDDSLEEVRSMNLGGIPEGRIPSGDEIAHVVSFLADDRSRHLNGANLSVDGGYTAS</sequence>
<dbReference type="EMBL" id="UINC01115484">
    <property type="protein sequence ID" value="SVC86549.1"/>
    <property type="molecule type" value="Genomic_DNA"/>
</dbReference>
<organism evidence="3">
    <name type="scientific">marine metagenome</name>
    <dbReference type="NCBI Taxonomy" id="408172"/>
    <lineage>
        <taxon>unclassified sequences</taxon>
        <taxon>metagenomes</taxon>
        <taxon>ecological metagenomes</taxon>
    </lineage>
</organism>
<proteinExistence type="inferred from homology"/>
<dbReference type="GO" id="GO:0016491">
    <property type="term" value="F:oxidoreductase activity"/>
    <property type="evidence" value="ECO:0007669"/>
    <property type="project" value="UniProtKB-KW"/>
</dbReference>
<dbReference type="PANTHER" id="PTHR43477">
    <property type="entry name" value="DIHYDROANTICAPSIN 7-DEHYDROGENASE"/>
    <property type="match status" value="1"/>
</dbReference>
<dbReference type="InterPro" id="IPR036291">
    <property type="entry name" value="NAD(P)-bd_dom_sf"/>
</dbReference>
<dbReference type="FunFam" id="3.40.50.720:FF:000084">
    <property type="entry name" value="Short-chain dehydrogenase reductase"/>
    <property type="match status" value="1"/>
</dbReference>
<accession>A0A382QM03</accession>
<keyword evidence="2" id="KW-0560">Oxidoreductase</keyword>